<comment type="caution">
    <text evidence="2">The sequence shown here is derived from an EMBL/GenBank/DDBJ whole genome shotgun (WGS) entry which is preliminary data.</text>
</comment>
<dbReference type="AlphaFoldDB" id="A0A8J3HPP8"/>
<organism evidence="2 3">
    <name type="scientific">Candidatus Mesenet longicola</name>
    <dbReference type="NCBI Taxonomy" id="1892558"/>
    <lineage>
        <taxon>Bacteria</taxon>
        <taxon>Pseudomonadati</taxon>
        <taxon>Pseudomonadota</taxon>
        <taxon>Alphaproteobacteria</taxon>
        <taxon>Rickettsiales</taxon>
        <taxon>Anaplasmataceae</taxon>
        <taxon>Candidatus Mesenet</taxon>
    </lineage>
</organism>
<protein>
    <submittedName>
        <fullName evidence="2">Uncharacterized protein</fullName>
    </submittedName>
</protein>
<feature type="transmembrane region" description="Helical" evidence="1">
    <location>
        <begin position="101"/>
        <end position="119"/>
    </location>
</feature>
<dbReference type="SUPFAM" id="SSF103473">
    <property type="entry name" value="MFS general substrate transporter"/>
    <property type="match status" value="1"/>
</dbReference>
<evidence type="ECO:0000256" key="1">
    <source>
        <dbReference type="SAM" id="Phobius"/>
    </source>
</evidence>
<keyword evidence="1" id="KW-0812">Transmembrane</keyword>
<sequence>MNDKKLLLGFAAVVFLLTTLSGISSFVVSALCAIMAILVAMAAIAAIKAAVVAAKTAITGSLSMKEENRKIAMAGRIAALGIAVMGIAAATLAVFTATSMGTAGIFAIPMITALYLYNYKKEEAVVEKETTVESNNNETVIGNETSESAEVGIKEVCCQLISSALTDVNDNLLYGLGDGIGNCAHSLYNKMQPIFARVPSRAQA</sequence>
<gene>
    <name evidence="2" type="ORF">sL5_07620</name>
</gene>
<dbReference type="InterPro" id="IPR036259">
    <property type="entry name" value="MFS_trans_sf"/>
</dbReference>
<proteinExistence type="predicted"/>
<accession>A0A8J3HPP8</accession>
<evidence type="ECO:0000313" key="2">
    <source>
        <dbReference type="EMBL" id="GHM59769.1"/>
    </source>
</evidence>
<keyword evidence="3" id="KW-1185">Reference proteome</keyword>
<feature type="transmembrane region" description="Helical" evidence="1">
    <location>
        <begin position="74"/>
        <end position="95"/>
    </location>
</feature>
<keyword evidence="1" id="KW-1133">Transmembrane helix</keyword>
<name>A0A8J3HPP8_9RICK</name>
<keyword evidence="1" id="KW-0472">Membrane</keyword>
<evidence type="ECO:0000313" key="3">
    <source>
        <dbReference type="Proteomes" id="UP000637906"/>
    </source>
</evidence>
<reference evidence="2 3" key="1">
    <citation type="journal article" date="2021" name="Microb. Ecol.">
        <title>Candidatus Mesenet longicola: Novel Endosymbionts of Brontispa longissima that Induce Cytoplasmic Incompatibility.</title>
        <authorList>
            <person name="Takano S."/>
            <person name="Gotoh Y."/>
            <person name="Hayashi T."/>
        </authorList>
    </citation>
    <scope>NUCLEOTIDE SEQUENCE [LARGE SCALE GENOMIC DNA]</scope>
    <source>
        <strain evidence="2">L5</strain>
    </source>
</reference>
<dbReference type="EMBL" id="BNGU01000033">
    <property type="protein sequence ID" value="GHM59769.1"/>
    <property type="molecule type" value="Genomic_DNA"/>
</dbReference>
<dbReference type="Proteomes" id="UP000637906">
    <property type="component" value="Unassembled WGS sequence"/>
</dbReference>
<feature type="transmembrane region" description="Helical" evidence="1">
    <location>
        <begin position="32"/>
        <end position="53"/>
    </location>
</feature>